<evidence type="ECO:0000259" key="8">
    <source>
        <dbReference type="Pfam" id="PF05285"/>
    </source>
</evidence>
<feature type="compositionally biased region" description="Basic residues" evidence="7">
    <location>
        <begin position="646"/>
        <end position="657"/>
    </location>
</feature>
<dbReference type="GO" id="GO:0005730">
    <property type="term" value="C:nucleolus"/>
    <property type="evidence" value="ECO:0007669"/>
    <property type="project" value="UniProtKB-SubCell"/>
</dbReference>
<keyword evidence="2 6" id="KW-0813">Transport</keyword>
<evidence type="ECO:0000259" key="9">
    <source>
        <dbReference type="Pfam" id="PF08158"/>
    </source>
</evidence>
<dbReference type="GO" id="GO:0000055">
    <property type="term" value="P:ribosomal large subunit export from nucleus"/>
    <property type="evidence" value="ECO:0007669"/>
    <property type="project" value="UniProtKB-UniRule"/>
</dbReference>
<evidence type="ECO:0000313" key="11">
    <source>
        <dbReference type="EMBL" id="PWN29710.1"/>
    </source>
</evidence>
<feature type="compositionally biased region" description="Basic and acidic residues" evidence="7">
    <location>
        <begin position="630"/>
        <end position="645"/>
    </location>
</feature>
<feature type="domain" description="SDA1 N-terminal" evidence="9">
    <location>
        <begin position="107"/>
        <end position="498"/>
    </location>
</feature>
<reference evidence="11 12" key="1">
    <citation type="journal article" date="2018" name="Mol. Biol. Evol.">
        <title>Broad Genomic Sampling Reveals a Smut Pathogenic Ancestry of the Fungal Clade Ustilaginomycotina.</title>
        <authorList>
            <person name="Kijpornyongpan T."/>
            <person name="Mondo S.J."/>
            <person name="Barry K."/>
            <person name="Sandor L."/>
            <person name="Lee J."/>
            <person name="Lipzen A."/>
            <person name="Pangilinan J."/>
            <person name="LaButti K."/>
            <person name="Hainaut M."/>
            <person name="Henrissat B."/>
            <person name="Grigoriev I.V."/>
            <person name="Spatafora J.W."/>
            <person name="Aime M.C."/>
        </authorList>
    </citation>
    <scope>NUCLEOTIDE SEQUENCE [LARGE SCALE GENOMIC DNA]</scope>
    <source>
        <strain evidence="11 12">MCA 5214</strain>
    </source>
</reference>
<sequence length="879" mass="96629">MAKGKAGDPPRPSAIVEEGGLRHRSQARGLLNTSNLPALQNLLKRDPDAYTEEFKQQWNHYQSIRAIYAANIGAADAFGPSGSSTAAATGSRLAKEHEDRFRELLAFVTQLVPSYPTITAGFSKDLADLLLKHHASLSPDLRHSAVRSLVLLRNRDVIDSEEMLRTLFPLLSISTSSSLRSLIQSTILSDVKSANLKTKNHRLNRVVQGLLFGVVEQGMKDSTLDSRGRPTAEPKGKSQALWAVRLAADLWRKNIWNDAKTVSLLALACFHPHPKVQTSAVRFFLNDLHHAEDGAEESESDSDDEPVIPDVSKLVHQRKVKKKTRSNDRKVRAAAALAKKRNKDKAAKGDEGAANFAALYLLNDPQTFGEKLFENLSKGDKRHPIEVKVRLMQLLSRVMGAHKLCVLSFYSFIVKYLAPHQHHITLILVSLAQSVHEQTPPDVLTPVLRKISDSFVHPGVGPEVVAAGINSVREIAKRQPWCMEESLLEDLIGYRKSKDKGVAAASRGLLQLYREVNPALLPRKERGKSGSMALQAGEHSGPRGFGVAQTGTQGIQGLDLLEEHYAKRDEEMGSDAEEIDDEEEGWKDWELESDSDDSDDSDSSGGWINVDSEGEDDLDIDYSDSDEEKEEGKEEKTPKEKAAARREKRRQQRRKARAQAEAKANGVELEESSSENGDDKGSDSEDGEDGDARSTATAPSSAAAAAEAAVASEAASMSRLATTRILTPADFAKLNELRLKAAEAAVATGGRAGATAKRELAELQSRKRATQDQGAHEDDLAFIDEYAILGPRKKAKDDKEARLASIAKGREDREKFGSKKGKRDQSKSSSTNEQKAKGKNFAMVKKSWNVRKKGKASLREKSKNLKKHKDTMAKRKGKH</sequence>
<feature type="region of interest" description="Disordered" evidence="7">
    <location>
        <begin position="521"/>
        <end position="550"/>
    </location>
</feature>
<feature type="region of interest" description="Disordered" evidence="7">
    <location>
        <begin position="569"/>
        <end position="717"/>
    </location>
</feature>
<dbReference type="OrthoDB" id="2196187at2759"/>
<dbReference type="EMBL" id="KZ819663">
    <property type="protein sequence ID" value="PWN29710.1"/>
    <property type="molecule type" value="Genomic_DNA"/>
</dbReference>
<proteinExistence type="inferred from homology"/>
<evidence type="ECO:0000313" key="12">
    <source>
        <dbReference type="Proteomes" id="UP000245884"/>
    </source>
</evidence>
<comment type="function">
    <text evidence="6">Required for 60S pre-ribosomal subunits export to the cytoplasm.</text>
</comment>
<feature type="compositionally biased region" description="Basic residues" evidence="7">
    <location>
        <begin position="864"/>
        <end position="879"/>
    </location>
</feature>
<feature type="domain" description="SDA1 middle" evidence="8">
    <location>
        <begin position="607"/>
        <end position="809"/>
    </location>
</feature>
<protein>
    <recommendedName>
        <fullName evidence="6">Protein SDA1</fullName>
    </recommendedName>
</protein>
<evidence type="ECO:0000256" key="6">
    <source>
        <dbReference type="RuleBase" id="RU365057"/>
    </source>
</evidence>
<gene>
    <name evidence="11" type="ORF">BDZ90DRAFT_230564</name>
</gene>
<dbReference type="RefSeq" id="XP_025364322.1">
    <property type="nucleotide sequence ID" value="XM_025505519.1"/>
</dbReference>
<dbReference type="InterPro" id="IPR007949">
    <property type="entry name" value="SDA1_MD"/>
</dbReference>
<feature type="domain" description="SDA1 C-terminal" evidence="10">
    <location>
        <begin position="828"/>
        <end position="871"/>
    </location>
</feature>
<accession>A0A316UWM5</accession>
<dbReference type="InterPro" id="IPR016024">
    <property type="entry name" value="ARM-type_fold"/>
</dbReference>
<evidence type="ECO:0000256" key="3">
    <source>
        <dbReference type="ARBA" id="ARBA00022517"/>
    </source>
</evidence>
<dbReference type="GO" id="GO:0015031">
    <property type="term" value="P:protein transport"/>
    <property type="evidence" value="ECO:0007669"/>
    <property type="project" value="UniProtKB-KW"/>
</dbReference>
<keyword evidence="5 6" id="KW-0539">Nucleus</keyword>
<evidence type="ECO:0000256" key="7">
    <source>
        <dbReference type="SAM" id="MobiDB-lite"/>
    </source>
</evidence>
<feature type="compositionally biased region" description="Acidic residues" evidence="7">
    <location>
        <begin position="572"/>
        <end position="602"/>
    </location>
</feature>
<feature type="compositionally biased region" description="Acidic residues" evidence="7">
    <location>
        <begin position="612"/>
        <end position="629"/>
    </location>
</feature>
<keyword evidence="12" id="KW-1185">Reference proteome</keyword>
<name>A0A316UWM5_9BASI</name>
<keyword evidence="3 6" id="KW-0690">Ribosome biogenesis</keyword>
<evidence type="ECO:0000256" key="2">
    <source>
        <dbReference type="ARBA" id="ARBA00022448"/>
    </source>
</evidence>
<dbReference type="InterPro" id="IPR027312">
    <property type="entry name" value="Sda1"/>
</dbReference>
<dbReference type="Proteomes" id="UP000245884">
    <property type="component" value="Unassembled WGS sequence"/>
</dbReference>
<dbReference type="Pfam" id="PF21638">
    <property type="entry name" value="SDA1_C"/>
    <property type="match status" value="1"/>
</dbReference>
<dbReference type="SUPFAM" id="SSF48371">
    <property type="entry name" value="ARM repeat"/>
    <property type="match status" value="1"/>
</dbReference>
<dbReference type="AlphaFoldDB" id="A0A316UWM5"/>
<dbReference type="GO" id="GO:0042273">
    <property type="term" value="P:ribosomal large subunit biogenesis"/>
    <property type="evidence" value="ECO:0007669"/>
    <property type="project" value="UniProtKB-UniRule"/>
</dbReference>
<evidence type="ECO:0000256" key="5">
    <source>
        <dbReference type="ARBA" id="ARBA00023242"/>
    </source>
</evidence>
<comment type="similarity">
    <text evidence="1 6">Belongs to the SDA1 family.</text>
</comment>
<dbReference type="GeneID" id="37027342"/>
<organism evidence="11 12">
    <name type="scientific">Jaminaea rosea</name>
    <dbReference type="NCBI Taxonomy" id="1569628"/>
    <lineage>
        <taxon>Eukaryota</taxon>
        <taxon>Fungi</taxon>
        <taxon>Dikarya</taxon>
        <taxon>Basidiomycota</taxon>
        <taxon>Ustilaginomycotina</taxon>
        <taxon>Exobasidiomycetes</taxon>
        <taxon>Microstromatales</taxon>
        <taxon>Microstromatales incertae sedis</taxon>
        <taxon>Jaminaea</taxon>
    </lineage>
</organism>
<evidence type="ECO:0000256" key="4">
    <source>
        <dbReference type="ARBA" id="ARBA00022927"/>
    </source>
</evidence>
<dbReference type="Pfam" id="PF08158">
    <property type="entry name" value="SDA1_HEAT"/>
    <property type="match status" value="1"/>
</dbReference>
<dbReference type="PANTHER" id="PTHR12730">
    <property type="entry name" value="HSDA/SDA1-RELATED"/>
    <property type="match status" value="1"/>
</dbReference>
<evidence type="ECO:0000259" key="10">
    <source>
        <dbReference type="Pfam" id="PF21638"/>
    </source>
</evidence>
<feature type="compositionally biased region" description="Low complexity" evidence="7">
    <location>
        <begin position="693"/>
        <end position="717"/>
    </location>
</feature>
<feature type="region of interest" description="Disordered" evidence="7">
    <location>
        <begin position="793"/>
        <end position="879"/>
    </location>
</feature>
<feature type="compositionally biased region" description="Basic and acidic residues" evidence="7">
    <location>
        <begin position="795"/>
        <end position="817"/>
    </location>
</feature>
<evidence type="ECO:0000256" key="1">
    <source>
        <dbReference type="ARBA" id="ARBA00005783"/>
    </source>
</evidence>
<comment type="subcellular location">
    <subcellularLocation>
        <location evidence="6">Nucleus</location>
        <location evidence="6">Nucleolus</location>
    </subcellularLocation>
</comment>
<dbReference type="Pfam" id="PF05285">
    <property type="entry name" value="SDA1_dom"/>
    <property type="match status" value="1"/>
</dbReference>
<dbReference type="InterPro" id="IPR012977">
    <property type="entry name" value="SDA1_N"/>
</dbReference>
<dbReference type="PANTHER" id="PTHR12730:SF0">
    <property type="entry name" value="PROTEIN SDA1 HOMOLOG"/>
    <property type="match status" value="1"/>
</dbReference>
<dbReference type="STRING" id="1569628.A0A316UWM5"/>
<keyword evidence="4 6" id="KW-0653">Protein transport</keyword>
<dbReference type="InterPro" id="IPR048292">
    <property type="entry name" value="SDA1_C"/>
</dbReference>